<dbReference type="Proteomes" id="UP001272987">
    <property type="component" value="Unassembled WGS sequence"/>
</dbReference>
<dbReference type="GeneID" id="69809011"/>
<evidence type="ECO:0000313" key="2">
    <source>
        <dbReference type="EMBL" id="MDX3026081.1"/>
    </source>
</evidence>
<comment type="caution">
    <text evidence="1">The sequence shown here is derived from an EMBL/GenBank/DDBJ whole genome shotgun (WGS) entry which is preliminary data.</text>
</comment>
<accession>A0AAP6BLY2</accession>
<name>A0AAP6BLY2_9ACTN</name>
<dbReference type="RefSeq" id="WP_158002826.1">
    <property type="nucleotide sequence ID" value="NZ_BCMK01000005.1"/>
</dbReference>
<proteinExistence type="predicted"/>
<dbReference type="EMBL" id="JARAWC010000087">
    <property type="protein sequence ID" value="MDX2967197.1"/>
    <property type="molecule type" value="Genomic_DNA"/>
</dbReference>
<dbReference type="EMBL" id="JARAWP010000068">
    <property type="protein sequence ID" value="MDX3026081.1"/>
    <property type="molecule type" value="Genomic_DNA"/>
</dbReference>
<dbReference type="Proteomes" id="UP001282288">
    <property type="component" value="Unassembled WGS sequence"/>
</dbReference>
<evidence type="ECO:0000313" key="4">
    <source>
        <dbReference type="Proteomes" id="UP001282288"/>
    </source>
</evidence>
<evidence type="ECO:0000313" key="3">
    <source>
        <dbReference type="Proteomes" id="UP001272987"/>
    </source>
</evidence>
<gene>
    <name evidence="1" type="ORF">PV399_47025</name>
    <name evidence="2" type="ORF">PV666_50745</name>
</gene>
<protein>
    <submittedName>
        <fullName evidence="1">Uncharacterized protein</fullName>
    </submittedName>
</protein>
<keyword evidence="3" id="KW-1185">Reference proteome</keyword>
<sequence>MLLDDEPNPAEVVAAHERIAAVARELDVVLMSESELAEFTAEFESARSASES</sequence>
<organism evidence="1 4">
    <name type="scientific">Streptomyces acidiscabies</name>
    <dbReference type="NCBI Taxonomy" id="42234"/>
    <lineage>
        <taxon>Bacteria</taxon>
        <taxon>Bacillati</taxon>
        <taxon>Actinomycetota</taxon>
        <taxon>Actinomycetes</taxon>
        <taxon>Kitasatosporales</taxon>
        <taxon>Streptomycetaceae</taxon>
        <taxon>Streptomyces</taxon>
    </lineage>
</organism>
<evidence type="ECO:0000313" key="1">
    <source>
        <dbReference type="EMBL" id="MDX2967197.1"/>
    </source>
</evidence>
<reference evidence="1 3" key="1">
    <citation type="journal article" date="2023" name="Microb. Genom.">
        <title>Mesoterricola silvestris gen. nov., sp. nov., Mesoterricola sediminis sp. nov., Geothrix oryzae sp. nov., Geothrix edaphica sp. nov., Geothrix rubra sp. nov., and Geothrix limicola sp. nov., six novel members of Acidobacteriota isolated from soils.</title>
        <authorList>
            <person name="Weisberg A.J."/>
            <person name="Pearce E."/>
            <person name="Kramer C.G."/>
            <person name="Chang J.H."/>
            <person name="Clarke C.R."/>
        </authorList>
    </citation>
    <scope>NUCLEOTIDE SEQUENCE</scope>
    <source>
        <strain evidence="2 3">NB05-1H</strain>
        <strain evidence="1">NRRL_B-16521</strain>
    </source>
</reference>
<dbReference type="AlphaFoldDB" id="A0AAP6BLY2"/>